<evidence type="ECO:0000256" key="4">
    <source>
        <dbReference type="ARBA" id="ARBA00023136"/>
    </source>
</evidence>
<dbReference type="Pfam" id="PF01699">
    <property type="entry name" value="Na_Ca_ex"/>
    <property type="match status" value="2"/>
</dbReference>
<feature type="transmembrane region" description="Helical" evidence="5">
    <location>
        <begin position="67"/>
        <end position="92"/>
    </location>
</feature>
<dbReference type="Gene3D" id="1.20.1420.30">
    <property type="entry name" value="NCX, central ion-binding region"/>
    <property type="match status" value="2"/>
</dbReference>
<dbReference type="Proteomes" id="UP000318995">
    <property type="component" value="Unassembled WGS sequence"/>
</dbReference>
<feature type="domain" description="Sodium/calcium exchanger membrane region" evidence="6">
    <location>
        <begin position="3"/>
        <end position="142"/>
    </location>
</feature>
<sequence length="356" mass="36327">MTAAFFVGGLLLLVAGAELLVRGASRLAAAAGISPLVIGLTVVAFGTSAPELAVSVKAALTNQADLAVGNVVGSNTFNVLCILGLSALIAPLAVSKQLVRFDVPVMIGTSVAVLALASDGTLSRAEGFFLLVAMGAYIAILMKLGRQQDVIDSVDTSPSNTGSAGTLSSLLLAVSGLVLLVVGSQWFVDAAVSIATAWGVSPLVIGLTIVAAGTSLPELVTSVIASLRNERDIAVGNVVGSNIFNLLCVLGAATAVAPEGAAITPAMLRFDLPVMLAVALVCLPIFFTGLSISRGEGAVLLFFYVAYVGYLVLAATQHAALPAYSKAMLWFVLPIGMVAILVPLATAWRQPPARRD</sequence>
<feature type="transmembrane region" description="Helical" evidence="5">
    <location>
        <begin position="298"/>
        <end position="316"/>
    </location>
</feature>
<keyword evidence="4 5" id="KW-0472">Membrane</keyword>
<keyword evidence="8" id="KW-1185">Reference proteome</keyword>
<dbReference type="InterPro" id="IPR004481">
    <property type="entry name" value="K/Na/Ca-exchanger"/>
</dbReference>
<dbReference type="AlphaFoldDB" id="A0A5C5W9E7"/>
<proteinExistence type="predicted"/>
<dbReference type="InterPro" id="IPR044880">
    <property type="entry name" value="NCX_ion-bd_dom_sf"/>
</dbReference>
<dbReference type="GO" id="GO:0006874">
    <property type="term" value="P:intracellular calcium ion homeostasis"/>
    <property type="evidence" value="ECO:0007669"/>
    <property type="project" value="TreeGrafter"/>
</dbReference>
<name>A0A5C5W9E7_9BACT</name>
<gene>
    <name evidence="7" type="primary">yrbG_1</name>
    <name evidence="7" type="ORF">Pla111_17320</name>
</gene>
<dbReference type="NCBIfam" id="TIGR00367">
    <property type="entry name" value="calcium/sodium antiporter"/>
    <property type="match status" value="1"/>
</dbReference>
<comment type="subcellular location">
    <subcellularLocation>
        <location evidence="1">Membrane</location>
        <topology evidence="1">Multi-pass membrane protein</topology>
    </subcellularLocation>
</comment>
<feature type="transmembrane region" description="Helical" evidence="5">
    <location>
        <begin position="165"/>
        <end position="183"/>
    </location>
</feature>
<accession>A0A5C5W9E7</accession>
<dbReference type="PANTHER" id="PTHR10846:SF8">
    <property type="entry name" value="INNER MEMBRANE PROTEIN YRBG"/>
    <property type="match status" value="1"/>
</dbReference>
<dbReference type="GO" id="GO:0005262">
    <property type="term" value="F:calcium channel activity"/>
    <property type="evidence" value="ECO:0007669"/>
    <property type="project" value="TreeGrafter"/>
</dbReference>
<organism evidence="7 8">
    <name type="scientific">Botrimarina hoheduenensis</name>
    <dbReference type="NCBI Taxonomy" id="2528000"/>
    <lineage>
        <taxon>Bacteria</taxon>
        <taxon>Pseudomonadati</taxon>
        <taxon>Planctomycetota</taxon>
        <taxon>Planctomycetia</taxon>
        <taxon>Pirellulales</taxon>
        <taxon>Lacipirellulaceae</taxon>
        <taxon>Botrimarina</taxon>
    </lineage>
</organism>
<dbReference type="InterPro" id="IPR004837">
    <property type="entry name" value="NaCa_Exmemb"/>
</dbReference>
<evidence type="ECO:0000256" key="3">
    <source>
        <dbReference type="ARBA" id="ARBA00022989"/>
    </source>
</evidence>
<dbReference type="EMBL" id="SJPH01000003">
    <property type="protein sequence ID" value="TWT46631.1"/>
    <property type="molecule type" value="Genomic_DNA"/>
</dbReference>
<protein>
    <submittedName>
        <fullName evidence="7">Inner membrane protein YrbG</fullName>
    </submittedName>
</protein>
<reference evidence="7 8" key="1">
    <citation type="submission" date="2019-02" db="EMBL/GenBank/DDBJ databases">
        <title>Deep-cultivation of Planctomycetes and their phenomic and genomic characterization uncovers novel biology.</title>
        <authorList>
            <person name="Wiegand S."/>
            <person name="Jogler M."/>
            <person name="Boedeker C."/>
            <person name="Pinto D."/>
            <person name="Vollmers J."/>
            <person name="Rivas-Marin E."/>
            <person name="Kohn T."/>
            <person name="Peeters S.H."/>
            <person name="Heuer A."/>
            <person name="Rast P."/>
            <person name="Oberbeckmann S."/>
            <person name="Bunk B."/>
            <person name="Jeske O."/>
            <person name="Meyerdierks A."/>
            <person name="Storesund J.E."/>
            <person name="Kallscheuer N."/>
            <person name="Luecker S."/>
            <person name="Lage O.M."/>
            <person name="Pohl T."/>
            <person name="Merkel B.J."/>
            <person name="Hornburger P."/>
            <person name="Mueller R.-W."/>
            <person name="Bruemmer F."/>
            <person name="Labrenz M."/>
            <person name="Spormann A.M."/>
            <person name="Op Den Camp H."/>
            <person name="Overmann J."/>
            <person name="Amann R."/>
            <person name="Jetten M.S.M."/>
            <person name="Mascher T."/>
            <person name="Medema M.H."/>
            <person name="Devos D.P."/>
            <person name="Kaster A.-K."/>
            <person name="Ovreas L."/>
            <person name="Rohde M."/>
            <person name="Galperin M.Y."/>
            <person name="Jogler C."/>
        </authorList>
    </citation>
    <scope>NUCLEOTIDE SEQUENCE [LARGE SCALE GENOMIC DNA]</scope>
    <source>
        <strain evidence="7 8">Pla111</strain>
    </source>
</reference>
<evidence type="ECO:0000256" key="1">
    <source>
        <dbReference type="ARBA" id="ARBA00004141"/>
    </source>
</evidence>
<evidence type="ECO:0000256" key="5">
    <source>
        <dbReference type="SAM" id="Phobius"/>
    </source>
</evidence>
<feature type="transmembrane region" description="Helical" evidence="5">
    <location>
        <begin position="128"/>
        <end position="145"/>
    </location>
</feature>
<feature type="transmembrane region" description="Helical" evidence="5">
    <location>
        <begin position="27"/>
        <end position="46"/>
    </location>
</feature>
<dbReference type="GO" id="GO:0005886">
    <property type="term" value="C:plasma membrane"/>
    <property type="evidence" value="ECO:0007669"/>
    <property type="project" value="TreeGrafter"/>
</dbReference>
<feature type="domain" description="Sodium/calcium exchanger membrane region" evidence="6">
    <location>
        <begin position="169"/>
        <end position="311"/>
    </location>
</feature>
<comment type="caution">
    <text evidence="7">The sequence shown here is derived from an EMBL/GenBank/DDBJ whole genome shotgun (WGS) entry which is preliminary data.</text>
</comment>
<keyword evidence="2 5" id="KW-0812">Transmembrane</keyword>
<evidence type="ECO:0000313" key="7">
    <source>
        <dbReference type="EMBL" id="TWT46631.1"/>
    </source>
</evidence>
<evidence type="ECO:0000256" key="2">
    <source>
        <dbReference type="ARBA" id="ARBA00022692"/>
    </source>
</evidence>
<feature type="transmembrane region" description="Helical" evidence="5">
    <location>
        <begin position="328"/>
        <end position="348"/>
    </location>
</feature>
<dbReference type="OrthoDB" id="9794225at2"/>
<keyword evidence="3 5" id="KW-1133">Transmembrane helix</keyword>
<dbReference type="RefSeq" id="WP_146573305.1">
    <property type="nucleotide sequence ID" value="NZ_SJPH01000003.1"/>
</dbReference>
<feature type="transmembrane region" description="Helical" evidence="5">
    <location>
        <begin position="270"/>
        <end position="292"/>
    </location>
</feature>
<feature type="transmembrane region" description="Helical" evidence="5">
    <location>
        <begin position="233"/>
        <end position="258"/>
    </location>
</feature>
<dbReference type="GO" id="GO:0008273">
    <property type="term" value="F:calcium, potassium:sodium antiporter activity"/>
    <property type="evidence" value="ECO:0007669"/>
    <property type="project" value="TreeGrafter"/>
</dbReference>
<evidence type="ECO:0000313" key="8">
    <source>
        <dbReference type="Proteomes" id="UP000318995"/>
    </source>
</evidence>
<feature type="transmembrane region" description="Helical" evidence="5">
    <location>
        <begin position="98"/>
        <end position="116"/>
    </location>
</feature>
<feature type="transmembrane region" description="Helical" evidence="5">
    <location>
        <begin position="190"/>
        <end position="213"/>
    </location>
</feature>
<evidence type="ECO:0000259" key="6">
    <source>
        <dbReference type="Pfam" id="PF01699"/>
    </source>
</evidence>
<dbReference type="PANTHER" id="PTHR10846">
    <property type="entry name" value="SODIUM/POTASSIUM/CALCIUM EXCHANGER"/>
    <property type="match status" value="1"/>
</dbReference>